<feature type="region of interest" description="Disordered" evidence="1">
    <location>
        <begin position="207"/>
        <end position="306"/>
    </location>
</feature>
<proteinExistence type="predicted"/>
<organism evidence="2 3">
    <name type="scientific">Candidatus Portnoybacteria bacterium RBG_13_41_18</name>
    <dbReference type="NCBI Taxonomy" id="1801991"/>
    <lineage>
        <taxon>Bacteria</taxon>
        <taxon>Candidatus Portnoyibacteriota</taxon>
    </lineage>
</organism>
<dbReference type="AlphaFoldDB" id="A0A1G2F786"/>
<feature type="compositionally biased region" description="Pro residues" evidence="1">
    <location>
        <begin position="239"/>
        <end position="256"/>
    </location>
</feature>
<reference evidence="2 3" key="1">
    <citation type="journal article" date="2016" name="Nat. Commun.">
        <title>Thousands of microbial genomes shed light on interconnected biogeochemical processes in an aquifer system.</title>
        <authorList>
            <person name="Anantharaman K."/>
            <person name="Brown C.T."/>
            <person name="Hug L.A."/>
            <person name="Sharon I."/>
            <person name="Castelle C.J."/>
            <person name="Probst A.J."/>
            <person name="Thomas B.C."/>
            <person name="Singh A."/>
            <person name="Wilkins M.J."/>
            <person name="Karaoz U."/>
            <person name="Brodie E.L."/>
            <person name="Williams K.H."/>
            <person name="Hubbard S.S."/>
            <person name="Banfield J.F."/>
        </authorList>
    </citation>
    <scope>NUCLEOTIDE SEQUENCE [LARGE SCALE GENOMIC DNA]</scope>
</reference>
<dbReference type="EMBL" id="MHMV01000039">
    <property type="protein sequence ID" value="OGZ33777.1"/>
    <property type="molecule type" value="Genomic_DNA"/>
</dbReference>
<protein>
    <submittedName>
        <fullName evidence="2">Uncharacterized protein</fullName>
    </submittedName>
</protein>
<feature type="compositionally biased region" description="Basic and acidic residues" evidence="1">
    <location>
        <begin position="218"/>
        <end position="230"/>
    </location>
</feature>
<dbReference type="Proteomes" id="UP000177725">
    <property type="component" value="Unassembled WGS sequence"/>
</dbReference>
<accession>A0A1G2F786</accession>
<evidence type="ECO:0000313" key="2">
    <source>
        <dbReference type="EMBL" id="OGZ33777.1"/>
    </source>
</evidence>
<comment type="caution">
    <text evidence="2">The sequence shown here is derived from an EMBL/GenBank/DDBJ whole genome shotgun (WGS) entry which is preliminary data.</text>
</comment>
<feature type="compositionally biased region" description="Basic and acidic residues" evidence="1">
    <location>
        <begin position="271"/>
        <end position="280"/>
    </location>
</feature>
<gene>
    <name evidence="2" type="ORF">A2174_02050</name>
</gene>
<name>A0A1G2F786_9BACT</name>
<evidence type="ECO:0000313" key="3">
    <source>
        <dbReference type="Proteomes" id="UP000177725"/>
    </source>
</evidence>
<sequence>MLTNIRNEAKDLIDHLMAPESYMMALELEQRMIQLVNMETSQPKIFGVLTQILIRLKFVSLHLWDNETYEDLITNHLPDILGSEIDVNDCMTAKVYMIPVLAWPEIAQSTIEATQRSSRILGNQYLVIRGEKTERPPMVKYWLLDYVRSLGYQKHNALERAQYFAQSQNYQKLSELDKKKIEQLFEFYDNLKPLPLLPEEIAQREEEAPHPLIAIPRQRGEEEFYSRSEEMNFEESPPEPEYTPPPAPRPQAPPNLPGQKPTQTPPPAGPYREEIEEKDLAGPASAQKPSPRLDGNVVDLKEFKDR</sequence>
<evidence type="ECO:0000256" key="1">
    <source>
        <dbReference type="SAM" id="MobiDB-lite"/>
    </source>
</evidence>